<evidence type="ECO:0000313" key="7">
    <source>
        <dbReference type="Proteomes" id="UP000652761"/>
    </source>
</evidence>
<gene>
    <name evidence="4" type="primary">MENG</name>
    <name evidence="6" type="ORF">Taro_018048</name>
</gene>
<comment type="function">
    <text evidence="4">Involved in the biosynthesis of phylloquinone (vitamin K1). Methyltransferase required for the conversion of 2-phytyl-1,4-beta-naphthoquinol to phylloquinol.</text>
</comment>
<dbReference type="PANTHER" id="PTHR43591">
    <property type="entry name" value="METHYLTRANSFERASE"/>
    <property type="match status" value="1"/>
</dbReference>
<dbReference type="PROSITE" id="PS51608">
    <property type="entry name" value="SAM_MT_UBIE"/>
    <property type="match status" value="1"/>
</dbReference>
<keyword evidence="7" id="KW-1185">Reference proteome</keyword>
<dbReference type="Proteomes" id="UP000652761">
    <property type="component" value="Unassembled WGS sequence"/>
</dbReference>
<organism evidence="6 7">
    <name type="scientific">Colocasia esculenta</name>
    <name type="common">Wild taro</name>
    <name type="synonym">Arum esculentum</name>
    <dbReference type="NCBI Taxonomy" id="4460"/>
    <lineage>
        <taxon>Eukaryota</taxon>
        <taxon>Viridiplantae</taxon>
        <taxon>Streptophyta</taxon>
        <taxon>Embryophyta</taxon>
        <taxon>Tracheophyta</taxon>
        <taxon>Spermatophyta</taxon>
        <taxon>Magnoliopsida</taxon>
        <taxon>Liliopsida</taxon>
        <taxon>Araceae</taxon>
        <taxon>Aroideae</taxon>
        <taxon>Colocasieae</taxon>
        <taxon>Colocasia</taxon>
    </lineage>
</organism>
<comment type="caution">
    <text evidence="6">The sequence shown here is derived from an EMBL/GenBank/DDBJ whole genome shotgun (WGS) entry which is preliminary data.</text>
</comment>
<keyword evidence="4" id="KW-0934">Plastid</keyword>
<dbReference type="GO" id="GO:0009507">
    <property type="term" value="C:chloroplast"/>
    <property type="evidence" value="ECO:0007669"/>
    <property type="project" value="UniProtKB-SubCell"/>
</dbReference>
<dbReference type="GO" id="GO:0032259">
    <property type="term" value="P:methylation"/>
    <property type="evidence" value="ECO:0007669"/>
    <property type="project" value="UniProtKB-KW"/>
</dbReference>
<dbReference type="HAMAP" id="MF_01982">
    <property type="entry name" value="MenG_phylloquinone_subfam"/>
    <property type="match status" value="1"/>
</dbReference>
<feature type="region of interest" description="Disordered" evidence="5">
    <location>
        <begin position="15"/>
        <end position="35"/>
    </location>
</feature>
<evidence type="ECO:0000256" key="3">
    <source>
        <dbReference type="ARBA" id="ARBA00022691"/>
    </source>
</evidence>
<dbReference type="NCBIfam" id="NF001244">
    <property type="entry name" value="PRK00216.1-5"/>
    <property type="match status" value="1"/>
</dbReference>
<comment type="subcellular location">
    <subcellularLocation>
        <location evidence="4">Plastid</location>
        <location evidence="4">Chloroplast</location>
    </subcellularLocation>
</comment>
<evidence type="ECO:0000256" key="2">
    <source>
        <dbReference type="ARBA" id="ARBA00022679"/>
    </source>
</evidence>
<keyword evidence="1 4" id="KW-0489">Methyltransferase</keyword>
<dbReference type="GO" id="GO:0052624">
    <property type="term" value="F:2-phytyl-1,4-naphthoquinone methyltransferase activity"/>
    <property type="evidence" value="ECO:0007669"/>
    <property type="project" value="UniProtKB-UniRule"/>
</dbReference>
<dbReference type="PROSITE" id="PS01183">
    <property type="entry name" value="UBIE_1"/>
    <property type="match status" value="1"/>
</dbReference>
<accession>A0A843UPX5</accession>
<dbReference type="EMBL" id="NMUH01000833">
    <property type="protein sequence ID" value="MQL85528.1"/>
    <property type="molecule type" value="Genomic_DNA"/>
</dbReference>
<dbReference type="Gene3D" id="3.40.50.150">
    <property type="entry name" value="Vaccinia Virus protein VP39"/>
    <property type="match status" value="1"/>
</dbReference>
<dbReference type="InterPro" id="IPR029063">
    <property type="entry name" value="SAM-dependent_MTases_sf"/>
</dbReference>
<keyword evidence="2 4" id="KW-0808">Transferase</keyword>
<dbReference type="CDD" id="cd02440">
    <property type="entry name" value="AdoMet_MTases"/>
    <property type="match status" value="1"/>
</dbReference>
<evidence type="ECO:0000256" key="4">
    <source>
        <dbReference type="HAMAP-Rule" id="MF_03192"/>
    </source>
</evidence>
<dbReference type="AlphaFoldDB" id="A0A843UPX5"/>
<dbReference type="InterPro" id="IPR032904">
    <property type="entry name" value="MenG"/>
</dbReference>
<protein>
    <recommendedName>
        <fullName evidence="4">2-phytyl-1,4-beta-naphthoquinone methyltransferase, chloroplastic</fullName>
        <ecNumber evidence="4">2.1.1.329</ecNumber>
    </recommendedName>
    <alternativeName>
        <fullName evidence="4">Demethylphylloquinone methyltransferase</fullName>
    </alternativeName>
    <alternativeName>
        <fullName evidence="4">Menaquinone biosynthesis methyltransferase ubiE-like protein</fullName>
    </alternativeName>
</protein>
<reference evidence="6" key="1">
    <citation type="submission" date="2017-07" db="EMBL/GenBank/DDBJ databases">
        <title>Taro Niue Genome Assembly and Annotation.</title>
        <authorList>
            <person name="Atibalentja N."/>
            <person name="Keating K."/>
            <person name="Fields C.J."/>
        </authorList>
    </citation>
    <scope>NUCLEOTIDE SEQUENCE</scope>
    <source>
        <strain evidence="6">Niue_2</strain>
        <tissue evidence="6">Leaf</tissue>
    </source>
</reference>
<keyword evidence="3 4" id="KW-0949">S-adenosyl-L-methionine</keyword>
<evidence type="ECO:0000256" key="1">
    <source>
        <dbReference type="ARBA" id="ARBA00022603"/>
    </source>
</evidence>
<evidence type="ECO:0000256" key="5">
    <source>
        <dbReference type="SAM" id="MobiDB-lite"/>
    </source>
</evidence>
<dbReference type="GO" id="GO:0042372">
    <property type="term" value="P:phylloquinone biosynthetic process"/>
    <property type="evidence" value="ECO:0007669"/>
    <property type="project" value="UniProtKB-UniRule"/>
</dbReference>
<comment type="similarity">
    <text evidence="4">Belongs to the class I-like SAM-binding methyltransferase superfamily. MenG/UbiE family.</text>
</comment>
<dbReference type="Pfam" id="PF01209">
    <property type="entry name" value="Ubie_methyltran"/>
    <property type="match status" value="1"/>
</dbReference>
<name>A0A843UPX5_COLES</name>
<sequence>MASSFSLSPTSPAAASLSASHRGPATQHSSASVGFRGSPERQALFSRIAPAYDNLNDLLSLGLHRVWKRMAVSWSGAKKAERVLDLCCGSGDLAFLLSERVGPQGEVTGFDFSKQQLLIASARRDLSGKTCYKNIMWVEGDALNLPFPAYYFDAVTVGYGLRNLVDKRKAMEEIFRVLKPGSRASILDFNKSSNAFTTSFQEYMIDNVVVPVASTYGLAKEYAYMKTSIQEFLTGKELEKVAKEVGFSNAKHYEISGGLMGNLVATR</sequence>
<evidence type="ECO:0000313" key="6">
    <source>
        <dbReference type="EMBL" id="MQL85528.1"/>
    </source>
</evidence>
<comment type="catalytic activity">
    <reaction evidence="4">
        <text>demethylphylloquinol + S-adenosyl-L-methionine = phylloquinol + S-adenosyl-L-homocysteine + H(+)</text>
        <dbReference type="Rhea" id="RHEA:40551"/>
        <dbReference type="ChEBI" id="CHEBI:15378"/>
        <dbReference type="ChEBI" id="CHEBI:28433"/>
        <dbReference type="ChEBI" id="CHEBI:57856"/>
        <dbReference type="ChEBI" id="CHEBI:59789"/>
        <dbReference type="ChEBI" id="CHEBI:87844"/>
        <dbReference type="EC" id="2.1.1.329"/>
    </reaction>
</comment>
<proteinExistence type="inferred from homology"/>
<dbReference type="SUPFAM" id="SSF53335">
    <property type="entry name" value="S-adenosyl-L-methionine-dependent methyltransferases"/>
    <property type="match status" value="1"/>
</dbReference>
<dbReference type="HAMAP" id="MF_01813">
    <property type="entry name" value="MenG_UbiE_methyltr"/>
    <property type="match status" value="1"/>
</dbReference>
<dbReference type="EC" id="2.1.1.329" evidence="4"/>
<dbReference type="InterPro" id="IPR004033">
    <property type="entry name" value="UbiE/COQ5_MeTrFase"/>
</dbReference>
<dbReference type="PANTHER" id="PTHR43591:SF24">
    <property type="entry name" value="2-METHOXY-6-POLYPRENYL-1,4-BENZOQUINOL METHYLASE, MITOCHONDRIAL"/>
    <property type="match status" value="1"/>
</dbReference>
<dbReference type="NCBIfam" id="TIGR01934">
    <property type="entry name" value="MenG_MenH_UbiE"/>
    <property type="match status" value="1"/>
</dbReference>
<dbReference type="OrthoDB" id="6329284at2759"/>
<dbReference type="InterPro" id="IPR023576">
    <property type="entry name" value="UbiE/COQ5_MeTrFase_CS"/>
</dbReference>
<keyword evidence="4" id="KW-0150">Chloroplast</keyword>